<gene>
    <name evidence="2" type="ORF">C7K55_06855</name>
</gene>
<keyword evidence="3" id="KW-1185">Reference proteome</keyword>
<feature type="compositionally biased region" description="Low complexity" evidence="1">
    <location>
        <begin position="132"/>
        <end position="152"/>
    </location>
</feature>
<sequence>MPESWKDLDRLVSAGRQLVDGVSGARPGSRSGNRGEGRRPAGPAGMPRLDGLGRWVENKLDWILEDEDDWREPWQEARPELSSQARPRRRLDAISRRSAEPLRGQPSQEREPQEREPEEWPEDDAFALPRWQRQPPTAPQSQPQSQPPSQSQLTGRAMPRSTRRRAGG</sequence>
<evidence type="ECO:0000313" key="3">
    <source>
        <dbReference type="Proteomes" id="UP000243002"/>
    </source>
</evidence>
<dbReference type="AlphaFoldDB" id="A0A2P7MX56"/>
<evidence type="ECO:0000313" key="2">
    <source>
        <dbReference type="EMBL" id="PSJ05747.1"/>
    </source>
</evidence>
<proteinExistence type="predicted"/>
<evidence type="ECO:0008006" key="4">
    <source>
        <dbReference type="Google" id="ProtNLM"/>
    </source>
</evidence>
<feature type="region of interest" description="Disordered" evidence="1">
    <location>
        <begin position="16"/>
        <end position="51"/>
    </location>
</feature>
<name>A0A2P7MX56_9CYAN</name>
<feature type="compositionally biased region" description="Acidic residues" evidence="1">
    <location>
        <begin position="116"/>
        <end position="125"/>
    </location>
</feature>
<dbReference type="EMBL" id="PXXO01000006">
    <property type="protein sequence ID" value="PSJ05747.1"/>
    <property type="molecule type" value="Genomic_DNA"/>
</dbReference>
<accession>A0A2P7MX56</accession>
<dbReference type="Proteomes" id="UP000243002">
    <property type="component" value="Unassembled WGS sequence"/>
</dbReference>
<evidence type="ECO:0000256" key="1">
    <source>
        <dbReference type="SAM" id="MobiDB-lite"/>
    </source>
</evidence>
<feature type="compositionally biased region" description="Basic and acidic residues" evidence="1">
    <location>
        <begin position="90"/>
        <end position="100"/>
    </location>
</feature>
<protein>
    <recommendedName>
        <fullName evidence="4">RNA helicase</fullName>
    </recommendedName>
</protein>
<dbReference type="OrthoDB" id="542533at2"/>
<comment type="caution">
    <text evidence="2">The sequence shown here is derived from an EMBL/GenBank/DDBJ whole genome shotgun (WGS) entry which is preliminary data.</text>
</comment>
<dbReference type="RefSeq" id="WP_106502682.1">
    <property type="nucleotide sequence ID" value="NZ_PXXO01000006.1"/>
</dbReference>
<organism evidence="2 3">
    <name type="scientific">Cyanobium usitatum str. Tous</name>
    <dbReference type="NCBI Taxonomy" id="2116684"/>
    <lineage>
        <taxon>Bacteria</taxon>
        <taxon>Bacillati</taxon>
        <taxon>Cyanobacteriota</taxon>
        <taxon>Cyanophyceae</taxon>
        <taxon>Synechococcales</taxon>
        <taxon>Prochlorococcaceae</taxon>
        <taxon>Cyanobium</taxon>
    </lineage>
</organism>
<feature type="region of interest" description="Disordered" evidence="1">
    <location>
        <begin position="67"/>
        <end position="168"/>
    </location>
</feature>
<reference evidence="2 3" key="1">
    <citation type="journal article" date="2018" name="Environ. Microbiol.">
        <title>Ecological and genomic features of two widespread freshwater picocyanobacteria.</title>
        <authorList>
            <person name="Cabello-Yeves P.J."/>
            <person name="Picazo A."/>
            <person name="Camacho A."/>
            <person name="Callieri C."/>
            <person name="Rosselli R."/>
            <person name="Roda-Garcia J.J."/>
            <person name="Coutinho F.H."/>
            <person name="Rodriguez-Valera F."/>
        </authorList>
    </citation>
    <scope>NUCLEOTIDE SEQUENCE [LARGE SCALE GENOMIC DNA]</scope>
    <source>
        <strain evidence="2 3">Tous</strain>
    </source>
</reference>